<keyword evidence="4 7" id="KW-0812">Transmembrane</keyword>
<organism evidence="8 9">
    <name type="scientific">Nocardiopsis algeriensis</name>
    <dbReference type="NCBI Taxonomy" id="1478215"/>
    <lineage>
        <taxon>Bacteria</taxon>
        <taxon>Bacillati</taxon>
        <taxon>Actinomycetota</taxon>
        <taxon>Actinomycetes</taxon>
        <taxon>Streptosporangiales</taxon>
        <taxon>Nocardiopsidaceae</taxon>
        <taxon>Nocardiopsis</taxon>
    </lineage>
</organism>
<comment type="subcellular location">
    <subcellularLocation>
        <location evidence="1">Cell membrane</location>
        <topology evidence="1">Multi-pass membrane protein</topology>
    </subcellularLocation>
</comment>
<feature type="transmembrane region" description="Helical" evidence="7">
    <location>
        <begin position="12"/>
        <end position="38"/>
    </location>
</feature>
<feature type="transmembrane region" description="Helical" evidence="7">
    <location>
        <begin position="50"/>
        <end position="69"/>
    </location>
</feature>
<dbReference type="InterPro" id="IPR051907">
    <property type="entry name" value="DoxX-like_oxidoreductase"/>
</dbReference>
<dbReference type="Proteomes" id="UP000536604">
    <property type="component" value="Unassembled WGS sequence"/>
</dbReference>
<evidence type="ECO:0000256" key="2">
    <source>
        <dbReference type="ARBA" id="ARBA00006679"/>
    </source>
</evidence>
<accession>A0A841IUD7</accession>
<proteinExistence type="inferred from homology"/>
<comment type="similarity">
    <text evidence="2">Belongs to the DoxX family.</text>
</comment>
<evidence type="ECO:0000256" key="5">
    <source>
        <dbReference type="ARBA" id="ARBA00022989"/>
    </source>
</evidence>
<dbReference type="RefSeq" id="WP_184293305.1">
    <property type="nucleotide sequence ID" value="NZ_JACHJO010000012.1"/>
</dbReference>
<dbReference type="InterPro" id="IPR032808">
    <property type="entry name" value="DoxX"/>
</dbReference>
<feature type="transmembrane region" description="Helical" evidence="7">
    <location>
        <begin position="76"/>
        <end position="101"/>
    </location>
</feature>
<name>A0A841IUD7_9ACTN</name>
<evidence type="ECO:0000313" key="9">
    <source>
        <dbReference type="Proteomes" id="UP000536604"/>
    </source>
</evidence>
<evidence type="ECO:0000256" key="6">
    <source>
        <dbReference type="ARBA" id="ARBA00023136"/>
    </source>
</evidence>
<dbReference type="AlphaFoldDB" id="A0A841IUD7"/>
<keyword evidence="5 7" id="KW-1133">Transmembrane helix</keyword>
<evidence type="ECO:0000256" key="3">
    <source>
        <dbReference type="ARBA" id="ARBA00022475"/>
    </source>
</evidence>
<dbReference type="PANTHER" id="PTHR33452:SF1">
    <property type="entry name" value="INNER MEMBRANE PROTEIN YPHA-RELATED"/>
    <property type="match status" value="1"/>
</dbReference>
<keyword evidence="6 7" id="KW-0472">Membrane</keyword>
<sequence>MAEKSIASRTTALPPVLGDAAALFARVAVGIVFIAHGWPKLADAEGTAQGFAALGIPFPRFSALLGAVIEVGGGIALVVGLALPLAGLALAFMMANAYFFAHLGDPLVGGYEFLLVLAATSLALGFAGGRFALDSLMPWSRRGRSRGTRVADSV</sequence>
<evidence type="ECO:0000256" key="7">
    <source>
        <dbReference type="SAM" id="Phobius"/>
    </source>
</evidence>
<dbReference type="PANTHER" id="PTHR33452">
    <property type="entry name" value="OXIDOREDUCTASE CATD-RELATED"/>
    <property type="match status" value="1"/>
</dbReference>
<comment type="caution">
    <text evidence="8">The sequence shown here is derived from an EMBL/GenBank/DDBJ whole genome shotgun (WGS) entry which is preliminary data.</text>
</comment>
<keyword evidence="3" id="KW-1003">Cell membrane</keyword>
<reference evidence="8 9" key="1">
    <citation type="submission" date="2020-08" db="EMBL/GenBank/DDBJ databases">
        <title>Genomic Encyclopedia of Type Strains, Phase III (KMG-III): the genomes of soil and plant-associated and newly described type strains.</title>
        <authorList>
            <person name="Whitman W."/>
        </authorList>
    </citation>
    <scope>NUCLEOTIDE SEQUENCE [LARGE SCALE GENOMIC DNA]</scope>
    <source>
        <strain evidence="8 9">CECT 8712</strain>
    </source>
</reference>
<keyword evidence="9" id="KW-1185">Reference proteome</keyword>
<feature type="transmembrane region" description="Helical" evidence="7">
    <location>
        <begin position="113"/>
        <end position="133"/>
    </location>
</feature>
<evidence type="ECO:0000256" key="4">
    <source>
        <dbReference type="ARBA" id="ARBA00022692"/>
    </source>
</evidence>
<dbReference type="Pfam" id="PF07681">
    <property type="entry name" value="DoxX"/>
    <property type="match status" value="1"/>
</dbReference>
<protein>
    <submittedName>
        <fullName evidence="8">Putative oxidoreductase</fullName>
    </submittedName>
</protein>
<dbReference type="EMBL" id="JACHJO010000012">
    <property type="protein sequence ID" value="MBB6121860.1"/>
    <property type="molecule type" value="Genomic_DNA"/>
</dbReference>
<dbReference type="GO" id="GO:0005886">
    <property type="term" value="C:plasma membrane"/>
    <property type="evidence" value="ECO:0007669"/>
    <property type="project" value="UniProtKB-SubCell"/>
</dbReference>
<evidence type="ECO:0000256" key="1">
    <source>
        <dbReference type="ARBA" id="ARBA00004651"/>
    </source>
</evidence>
<evidence type="ECO:0000313" key="8">
    <source>
        <dbReference type="EMBL" id="MBB6121860.1"/>
    </source>
</evidence>
<gene>
    <name evidence="8" type="ORF">FHS13_003839</name>
</gene>